<sequence length="34" mass="3617">MAVKAHVASKLGRRAQLKTRTLPLSSLSVVPIST</sequence>
<protein>
    <submittedName>
        <fullName evidence="1">Uncharacterized protein</fullName>
    </submittedName>
</protein>
<gene>
    <name evidence="1" type="ORF">FQN60_002010</name>
</gene>
<dbReference type="AlphaFoldDB" id="A0A5J5DA52"/>
<comment type="caution">
    <text evidence="1">The sequence shown here is derived from an EMBL/GenBank/DDBJ whole genome shotgun (WGS) entry which is preliminary data.</text>
</comment>
<reference evidence="1 2" key="1">
    <citation type="submission" date="2019-08" db="EMBL/GenBank/DDBJ databases">
        <title>A chromosome-level genome assembly, high-density linkage maps, and genome scans reveal the genomic architecture of hybrid incompatibilities underlying speciation via character displacement in darters (Percidae: Etheostominae).</title>
        <authorList>
            <person name="Moran R.L."/>
            <person name="Catchen J.M."/>
            <person name="Fuller R.C."/>
        </authorList>
    </citation>
    <scope>NUCLEOTIDE SEQUENCE [LARGE SCALE GENOMIC DNA]</scope>
    <source>
        <strain evidence="1">EspeVRDwgs_2016</strain>
        <tissue evidence="1">Muscle</tissue>
    </source>
</reference>
<evidence type="ECO:0000313" key="1">
    <source>
        <dbReference type="EMBL" id="KAA8591067.1"/>
    </source>
</evidence>
<evidence type="ECO:0000313" key="2">
    <source>
        <dbReference type="Proteomes" id="UP000327493"/>
    </source>
</evidence>
<keyword evidence="2" id="KW-1185">Reference proteome</keyword>
<organism evidence="1 2">
    <name type="scientific">Etheostoma spectabile</name>
    <name type="common">orangethroat darter</name>
    <dbReference type="NCBI Taxonomy" id="54343"/>
    <lineage>
        <taxon>Eukaryota</taxon>
        <taxon>Metazoa</taxon>
        <taxon>Chordata</taxon>
        <taxon>Craniata</taxon>
        <taxon>Vertebrata</taxon>
        <taxon>Euteleostomi</taxon>
        <taxon>Actinopterygii</taxon>
        <taxon>Neopterygii</taxon>
        <taxon>Teleostei</taxon>
        <taxon>Neoteleostei</taxon>
        <taxon>Acanthomorphata</taxon>
        <taxon>Eupercaria</taxon>
        <taxon>Perciformes</taxon>
        <taxon>Percoidei</taxon>
        <taxon>Percidae</taxon>
        <taxon>Etheostomatinae</taxon>
        <taxon>Etheostoma</taxon>
    </lineage>
</organism>
<dbReference type="Proteomes" id="UP000327493">
    <property type="component" value="Chromosome 7"/>
</dbReference>
<accession>A0A5J5DA52</accession>
<name>A0A5J5DA52_9PERO</name>
<proteinExistence type="predicted"/>
<dbReference type="EMBL" id="VOFY01000007">
    <property type="protein sequence ID" value="KAA8591067.1"/>
    <property type="molecule type" value="Genomic_DNA"/>
</dbReference>